<reference evidence="2" key="1">
    <citation type="journal article" date="2019" name="Int. J. Syst. Evol. Microbiol.">
        <title>The Global Catalogue of Microorganisms (GCM) 10K type strain sequencing project: providing services to taxonomists for standard genome sequencing and annotation.</title>
        <authorList>
            <consortium name="The Broad Institute Genomics Platform"/>
            <consortium name="The Broad Institute Genome Sequencing Center for Infectious Disease"/>
            <person name="Wu L."/>
            <person name="Ma J."/>
        </authorList>
    </citation>
    <scope>NUCLEOTIDE SEQUENCE [LARGE SCALE GENOMIC DNA]</scope>
    <source>
        <strain evidence="2">JCM 13002</strain>
    </source>
</reference>
<gene>
    <name evidence="1" type="ORF">GCM10009663_52700</name>
</gene>
<dbReference type="Proteomes" id="UP001499987">
    <property type="component" value="Unassembled WGS sequence"/>
</dbReference>
<sequence length="228" mass="25791">MLQVYAHDVPWYDGYPDDIDLLQILWCPFQHTYDDRTAPYNGIAGPWVQVRYRRSADLGDRFLTPPEPLAIGAPGYLPTPCLLRPEPVIEYPHPGALGKEFEARVEEWEMKTFSDPDDPEEYEPRYSWDLSTAPGWKLGGHEPWNYQGYDGPVRCGTCGSGMRFVAAIDSEEWDGGTESWAPADFLDGSSSERLRHNEPTDVVVGNHEAMRVFVCPLSTDHPVISDLM</sequence>
<evidence type="ECO:0008006" key="3">
    <source>
        <dbReference type="Google" id="ProtNLM"/>
    </source>
</evidence>
<proteinExistence type="predicted"/>
<organism evidence="1 2">
    <name type="scientific">Kitasatospora arboriphila</name>
    <dbReference type="NCBI Taxonomy" id="258052"/>
    <lineage>
        <taxon>Bacteria</taxon>
        <taxon>Bacillati</taxon>
        <taxon>Actinomycetota</taxon>
        <taxon>Actinomycetes</taxon>
        <taxon>Kitasatosporales</taxon>
        <taxon>Streptomycetaceae</taxon>
        <taxon>Kitasatospora</taxon>
    </lineage>
</organism>
<comment type="caution">
    <text evidence="1">The sequence shown here is derived from an EMBL/GenBank/DDBJ whole genome shotgun (WGS) entry which is preliminary data.</text>
</comment>
<protein>
    <recommendedName>
        <fullName evidence="3">DUF1963 domain-containing protein</fullName>
    </recommendedName>
</protein>
<dbReference type="RefSeq" id="WP_344626168.1">
    <property type="nucleotide sequence ID" value="NZ_BAAALD010000060.1"/>
</dbReference>
<accession>A0ABP4EGC6</accession>
<evidence type="ECO:0000313" key="2">
    <source>
        <dbReference type="Proteomes" id="UP001499987"/>
    </source>
</evidence>
<evidence type="ECO:0000313" key="1">
    <source>
        <dbReference type="EMBL" id="GAA1103770.1"/>
    </source>
</evidence>
<dbReference type="EMBL" id="BAAALD010000060">
    <property type="protein sequence ID" value="GAA1103770.1"/>
    <property type="molecule type" value="Genomic_DNA"/>
</dbReference>
<name>A0ABP4EGC6_9ACTN</name>
<keyword evidence="2" id="KW-1185">Reference proteome</keyword>